<dbReference type="InterPro" id="IPR011639">
    <property type="entry name" value="MethylTrfase_TaqI-like_dom"/>
</dbReference>
<dbReference type="GO" id="GO:0032259">
    <property type="term" value="P:methylation"/>
    <property type="evidence" value="ECO:0007669"/>
    <property type="project" value="UniProtKB-KW"/>
</dbReference>
<accession>A0A7X2KIG6</accession>
<keyword evidence="4" id="KW-0949">S-adenosyl-L-methionine</keyword>
<dbReference type="EMBL" id="WJND01000024">
    <property type="protein sequence ID" value="MRG90204.1"/>
    <property type="molecule type" value="Genomic_DNA"/>
</dbReference>
<gene>
    <name evidence="8" type="ORF">GIX76_09480</name>
</gene>
<comment type="caution">
    <text evidence="8">The sequence shown here is derived from an EMBL/GenBank/DDBJ whole genome shotgun (WGS) entry which is preliminary data.</text>
</comment>
<comment type="catalytic activity">
    <reaction evidence="5">
        <text>a 2'-deoxyadenosine in DNA + S-adenosyl-L-methionine = an N(6)-methyl-2'-deoxyadenosine in DNA + S-adenosyl-L-homocysteine + H(+)</text>
        <dbReference type="Rhea" id="RHEA:15197"/>
        <dbReference type="Rhea" id="RHEA-COMP:12418"/>
        <dbReference type="Rhea" id="RHEA-COMP:12419"/>
        <dbReference type="ChEBI" id="CHEBI:15378"/>
        <dbReference type="ChEBI" id="CHEBI:57856"/>
        <dbReference type="ChEBI" id="CHEBI:59789"/>
        <dbReference type="ChEBI" id="CHEBI:90615"/>
        <dbReference type="ChEBI" id="CHEBI:90616"/>
        <dbReference type="EC" id="2.1.1.72"/>
    </reaction>
</comment>
<evidence type="ECO:0000313" key="8">
    <source>
        <dbReference type="EMBL" id="MRG90204.1"/>
    </source>
</evidence>
<keyword evidence="2" id="KW-0489">Methyltransferase</keyword>
<evidence type="ECO:0000256" key="3">
    <source>
        <dbReference type="ARBA" id="ARBA00022679"/>
    </source>
</evidence>
<feature type="domain" description="Type II methyltransferase M.TaqI-like" evidence="7">
    <location>
        <begin position="444"/>
        <end position="627"/>
    </location>
</feature>
<dbReference type="SUPFAM" id="SSF53335">
    <property type="entry name" value="S-adenosyl-L-methionine-dependent methyltransferases"/>
    <property type="match status" value="1"/>
</dbReference>
<dbReference type="EC" id="2.1.1.72" evidence="1"/>
<evidence type="ECO:0000256" key="6">
    <source>
        <dbReference type="SAM" id="Coils"/>
    </source>
</evidence>
<feature type="coiled-coil region" evidence="6">
    <location>
        <begin position="1"/>
        <end position="35"/>
    </location>
</feature>
<keyword evidence="8" id="KW-0378">Hydrolase</keyword>
<dbReference type="GO" id="GO:0009007">
    <property type="term" value="F:site-specific DNA-methyltransferase (adenine-specific) activity"/>
    <property type="evidence" value="ECO:0007669"/>
    <property type="project" value="UniProtKB-EC"/>
</dbReference>
<keyword evidence="3" id="KW-0808">Transferase</keyword>
<keyword evidence="6" id="KW-0175">Coiled coil</keyword>
<reference evidence="8 9" key="1">
    <citation type="submission" date="2019-11" db="EMBL/GenBank/DDBJ databases">
        <title>Draft genome sequence of 12 host-associated Lactobacillus reuteri rodent strains.</title>
        <authorList>
            <person name="Zhang S."/>
            <person name="Ozcam M."/>
            <person name="Van Pijkeren J.P."/>
        </authorList>
    </citation>
    <scope>NUCLEOTIDE SEQUENCE [LARGE SCALE GENOMIC DNA]</scope>
    <source>
        <strain evidence="8 9">N4I</strain>
    </source>
</reference>
<name>A0A7X2KIG6_LIMRT</name>
<dbReference type="InterPro" id="IPR029063">
    <property type="entry name" value="SAM-dependent_MTases_sf"/>
</dbReference>
<evidence type="ECO:0000256" key="5">
    <source>
        <dbReference type="ARBA" id="ARBA00047942"/>
    </source>
</evidence>
<dbReference type="AlphaFoldDB" id="A0A7X2KIG6"/>
<dbReference type="InterPro" id="IPR050953">
    <property type="entry name" value="N4_N6_ade-DNA_methylase"/>
</dbReference>
<keyword evidence="8" id="KW-0255">Endonuclease</keyword>
<protein>
    <recommendedName>
        <fullName evidence="1">site-specific DNA-methyltransferase (adenine-specific)</fullName>
        <ecNumber evidence="1">2.1.1.72</ecNumber>
    </recommendedName>
</protein>
<evidence type="ECO:0000256" key="2">
    <source>
        <dbReference type="ARBA" id="ARBA00022603"/>
    </source>
</evidence>
<dbReference type="InterPro" id="IPR002052">
    <property type="entry name" value="DNA_methylase_N6_adenine_CS"/>
</dbReference>
<evidence type="ECO:0000313" key="9">
    <source>
        <dbReference type="Proteomes" id="UP000460207"/>
    </source>
</evidence>
<evidence type="ECO:0000259" key="7">
    <source>
        <dbReference type="Pfam" id="PF07669"/>
    </source>
</evidence>
<dbReference type="GO" id="GO:0003676">
    <property type="term" value="F:nucleic acid binding"/>
    <property type="evidence" value="ECO:0007669"/>
    <property type="project" value="InterPro"/>
</dbReference>
<dbReference type="Gene3D" id="3.40.50.150">
    <property type="entry name" value="Vaccinia Virus protein VP39"/>
    <property type="match status" value="1"/>
</dbReference>
<dbReference type="GO" id="GO:0006304">
    <property type="term" value="P:DNA modification"/>
    <property type="evidence" value="ECO:0007669"/>
    <property type="project" value="InterPro"/>
</dbReference>
<dbReference type="RefSeq" id="WP_153704352.1">
    <property type="nucleotide sequence ID" value="NZ_WJND01000024.1"/>
</dbReference>
<evidence type="ECO:0000256" key="1">
    <source>
        <dbReference type="ARBA" id="ARBA00011900"/>
    </source>
</evidence>
<dbReference type="PANTHER" id="PTHR33841:SF1">
    <property type="entry name" value="DNA METHYLTRANSFERASE A"/>
    <property type="match status" value="1"/>
</dbReference>
<dbReference type="PROSITE" id="PS00092">
    <property type="entry name" value="N6_MTASE"/>
    <property type="match status" value="1"/>
</dbReference>
<dbReference type="Pfam" id="PF07669">
    <property type="entry name" value="Eco57I"/>
    <property type="match status" value="1"/>
</dbReference>
<dbReference type="Gene3D" id="3.90.1570.30">
    <property type="match status" value="1"/>
</dbReference>
<dbReference type="PANTHER" id="PTHR33841">
    <property type="entry name" value="DNA METHYLTRANSFERASE YEEA-RELATED"/>
    <property type="match status" value="1"/>
</dbReference>
<dbReference type="GO" id="GO:0004519">
    <property type="term" value="F:endonuclease activity"/>
    <property type="evidence" value="ECO:0007669"/>
    <property type="project" value="UniProtKB-KW"/>
</dbReference>
<dbReference type="PRINTS" id="PR00507">
    <property type="entry name" value="N12N6MTFRASE"/>
</dbReference>
<keyword evidence="8" id="KW-0540">Nuclease</keyword>
<sequence length="975" mass="112003">MLNKTVAKKKLEDLIEKYQNNRDEIKNKANKYTEADARREYIDPFLEIFGWDIQNKKGKSLSDSDVITENKINKQDKPDYSLRRNGTIYYTVEAEKPGKNIHKDLQPSTQVLRYGWSAGNKVGILTNFETFQIFQTYQKPDLERPNKPWKSIEYTKYSENFDLLWKFLSIDNVYNGTTDKAIDKITPKSATKTNLDSFFLSELDSWRVLIGEDLIHSRSRDDYINPDNHFKKLNDDVQTFLNQIIFLRFAEDNQLERHDENELDYIFNVPSEFNKKLKELDARYNSGIFENSSIGSLLSMDTIENISNSLYYPKSSYNFAVIDLGILGRIYEQFLQHELRYDQKSDSVALVKTQQASIKAVVSTPLELTRIIAHQALAKKLSDINSVEDLLQLKIADISSGSGVFLISAYDEVISKAIDLLNIRQESNNVEAPLKLKKQIISKMLYGADIDYHASQITKFSLALRLLRGESPTRFRGQTPIIPALSSNIQNHNSLISDDDIANLLTSDSSKVTELTDTAINYINPNDGNLDQFDVILGNPPYMSTSDMKESSTIEFSIYKSKFKSAYKQFDKYFLFLEQMLNQLKPCGLGTFIVPNKFVAIEAGKQLRSILYEHVDSMIDFGAAQLFKGKDTYVAIITISKQKVDHLNYAEVSSLSEAAIASFTKLNMKQVLDTNSNWLLTSKKETIELYNKMKDYPKITDSFSVHNGIQTSKNPVYLIKKNEIQKVANDTICFTKKDKTWNIELASTRPFFKNINHKGTYYSQPNPDSYVIFPYHDDGELVQPDEFQKNYPNCWEYLNYYKNELLPKQYGGKRDVQPAPAQNEWYRYGRQQGLSGWNRSKLIVGVMSNKPSTAFDQKHMLIASGGTAGYVAIFNKNDEYALEFIEAWMNYPAIDDLFKVLSTSFRGGFWTHGTNVMKLIPFLTIDKDNQNEKDLYQQIVKIMKQINMLPNGRNQTILIKTINNLLDKLVKIKLG</sequence>
<dbReference type="Proteomes" id="UP000460207">
    <property type="component" value="Unassembled WGS sequence"/>
</dbReference>
<proteinExistence type="predicted"/>
<organism evidence="8 9">
    <name type="scientific">Limosilactobacillus reuteri</name>
    <name type="common">Lactobacillus reuteri</name>
    <dbReference type="NCBI Taxonomy" id="1598"/>
    <lineage>
        <taxon>Bacteria</taxon>
        <taxon>Bacillati</taxon>
        <taxon>Bacillota</taxon>
        <taxon>Bacilli</taxon>
        <taxon>Lactobacillales</taxon>
        <taxon>Lactobacillaceae</taxon>
        <taxon>Limosilactobacillus</taxon>
    </lineage>
</organism>
<evidence type="ECO:0000256" key="4">
    <source>
        <dbReference type="ARBA" id="ARBA00022691"/>
    </source>
</evidence>